<dbReference type="Pfam" id="PF00528">
    <property type="entry name" value="BPD_transp_1"/>
    <property type="match status" value="2"/>
</dbReference>
<feature type="transmembrane region" description="Helical" evidence="8">
    <location>
        <begin position="370"/>
        <end position="393"/>
    </location>
</feature>
<dbReference type="PANTHER" id="PTHR42929:SF5">
    <property type="entry name" value="ABC TRANSPORTER PERMEASE PROTEIN"/>
    <property type="match status" value="1"/>
</dbReference>
<evidence type="ECO:0000256" key="4">
    <source>
        <dbReference type="ARBA" id="ARBA00022475"/>
    </source>
</evidence>
<comment type="similarity">
    <text evidence="2">Belongs to the binding-protein-dependent transport system permease family. CysTW subfamily.</text>
</comment>
<keyword evidence="5 8" id="KW-0812">Transmembrane</keyword>
<feature type="transmembrane region" description="Helical" evidence="8">
    <location>
        <begin position="301"/>
        <end position="329"/>
    </location>
</feature>
<dbReference type="GO" id="GO:0005886">
    <property type="term" value="C:plasma membrane"/>
    <property type="evidence" value="ECO:0007669"/>
    <property type="project" value="UniProtKB-SubCell"/>
</dbReference>
<keyword evidence="4" id="KW-1003">Cell membrane</keyword>
<keyword evidence="3 8" id="KW-0813">Transport</keyword>
<evidence type="ECO:0000256" key="6">
    <source>
        <dbReference type="ARBA" id="ARBA00022989"/>
    </source>
</evidence>
<proteinExistence type="inferred from homology"/>
<dbReference type="AlphaFoldDB" id="A0A317F7K8"/>
<dbReference type="Proteomes" id="UP000245765">
    <property type="component" value="Unassembled WGS sequence"/>
</dbReference>
<feature type="domain" description="ABC transmembrane type-1" evidence="9">
    <location>
        <begin position="367"/>
        <end position="555"/>
    </location>
</feature>
<evidence type="ECO:0000313" key="11">
    <source>
        <dbReference type="Proteomes" id="UP000245765"/>
    </source>
</evidence>
<sequence>MTGRVGSGLLALPYGVWLLAAFAAPLGAVALLSVQQTGGMFDPILLVPSTEQYVELVGDRFYMRVFLNTLLLGVGVATACAVLGYPLALWLTRLPPRWKPLGFAIVLVPLLTNVVVRSLGIILLLAPRGIVASLAVELGLPRPDLLFGWFAVGLALTQVFLPFMVLALYDVLEGQEKRLDEAATSLGAGPAMRFFRVVLPLSLPGLRAGLVITFLLASESYVSAALVGGRKVLVSGMIVLKEGIEVMNYPLASALAMLMLFAGVLATFLIGRAIALLTPWIPGRPPLPRLRLPPALRRALVAVAEALAPIVSRLLLAIAILLLVFPLLLVAVASVNDSPQATVAQFVGFTLKWYALILENPRYLEDAWTSLQLALCAVAIALAISLPAAFALVRGGFAGREALGALYVLPLALPGIAIGLGMLRLLQWFNMVPPFLGILAVHVVLIAPFMLMLLRASVAQLDRSLEEAAGGLGATPARVFRRVILPQLGPGIGVACVIGFLNSFGEVTVTAFLTTARMQTLPVRIYAEATFSLENTVNAISTIFILVTIALLLLVNRLMPLDRVWRR</sequence>
<comment type="subcellular location">
    <subcellularLocation>
        <location evidence="1 8">Cell membrane</location>
        <topology evidence="1 8">Multi-pass membrane protein</topology>
    </subcellularLocation>
</comment>
<evidence type="ECO:0000256" key="2">
    <source>
        <dbReference type="ARBA" id="ARBA00007069"/>
    </source>
</evidence>
<dbReference type="SUPFAM" id="SSF161098">
    <property type="entry name" value="MetI-like"/>
    <property type="match status" value="2"/>
</dbReference>
<keyword evidence="11" id="KW-1185">Reference proteome</keyword>
<evidence type="ECO:0000256" key="1">
    <source>
        <dbReference type="ARBA" id="ARBA00004651"/>
    </source>
</evidence>
<feature type="transmembrane region" description="Helical" evidence="8">
    <location>
        <begin position="146"/>
        <end position="172"/>
    </location>
</feature>
<feature type="transmembrane region" description="Helical" evidence="8">
    <location>
        <begin position="103"/>
        <end position="126"/>
    </location>
</feature>
<feature type="transmembrane region" description="Helical" evidence="8">
    <location>
        <begin position="536"/>
        <end position="559"/>
    </location>
</feature>
<feature type="transmembrane region" description="Helical" evidence="8">
    <location>
        <begin position="405"/>
        <end position="429"/>
    </location>
</feature>
<evidence type="ECO:0000256" key="5">
    <source>
        <dbReference type="ARBA" id="ARBA00022692"/>
    </source>
</evidence>
<feature type="domain" description="ABC transmembrane type-1" evidence="9">
    <location>
        <begin position="66"/>
        <end position="270"/>
    </location>
</feature>
<feature type="transmembrane region" description="Helical" evidence="8">
    <location>
        <begin position="252"/>
        <end position="281"/>
    </location>
</feature>
<dbReference type="InterPro" id="IPR035906">
    <property type="entry name" value="MetI-like_sf"/>
</dbReference>
<feature type="transmembrane region" description="Helical" evidence="8">
    <location>
        <begin position="193"/>
        <end position="215"/>
    </location>
</feature>
<evidence type="ECO:0000313" key="10">
    <source>
        <dbReference type="EMBL" id="PWS34735.1"/>
    </source>
</evidence>
<dbReference type="CDD" id="cd06261">
    <property type="entry name" value="TM_PBP2"/>
    <property type="match status" value="2"/>
</dbReference>
<protein>
    <submittedName>
        <fullName evidence="10">ABC transporter permease</fullName>
    </submittedName>
</protein>
<evidence type="ECO:0000259" key="9">
    <source>
        <dbReference type="PROSITE" id="PS50928"/>
    </source>
</evidence>
<dbReference type="PANTHER" id="PTHR42929">
    <property type="entry name" value="INNER MEMBRANE ABC TRANSPORTER PERMEASE PROTEIN YDCU-RELATED-RELATED"/>
    <property type="match status" value="1"/>
</dbReference>
<evidence type="ECO:0000256" key="7">
    <source>
        <dbReference type="ARBA" id="ARBA00023136"/>
    </source>
</evidence>
<name>A0A317F7K8_9PROT</name>
<feature type="transmembrane region" description="Helical" evidence="8">
    <location>
        <begin position="435"/>
        <end position="454"/>
    </location>
</feature>
<feature type="transmembrane region" description="Helical" evidence="8">
    <location>
        <begin position="491"/>
        <end position="516"/>
    </location>
</feature>
<feature type="transmembrane region" description="Helical" evidence="8">
    <location>
        <begin position="65"/>
        <end position="91"/>
    </location>
</feature>
<dbReference type="PROSITE" id="PS50928">
    <property type="entry name" value="ABC_TM1"/>
    <property type="match status" value="2"/>
</dbReference>
<keyword evidence="6 8" id="KW-1133">Transmembrane helix</keyword>
<feature type="transmembrane region" description="Helical" evidence="8">
    <location>
        <begin position="12"/>
        <end position="34"/>
    </location>
</feature>
<dbReference type="InterPro" id="IPR000515">
    <property type="entry name" value="MetI-like"/>
</dbReference>
<evidence type="ECO:0000256" key="8">
    <source>
        <dbReference type="RuleBase" id="RU363032"/>
    </source>
</evidence>
<accession>A0A317F7K8</accession>
<evidence type="ECO:0000256" key="3">
    <source>
        <dbReference type="ARBA" id="ARBA00022448"/>
    </source>
</evidence>
<dbReference type="RefSeq" id="WP_109873186.1">
    <property type="nucleotide sequence ID" value="NZ_QGNA01000006.1"/>
</dbReference>
<keyword evidence="7 8" id="KW-0472">Membrane</keyword>
<dbReference type="OrthoDB" id="7915284at2"/>
<comment type="caution">
    <text evidence="10">The sequence shown here is derived from an EMBL/GenBank/DDBJ whole genome shotgun (WGS) entry which is preliminary data.</text>
</comment>
<reference evidence="11" key="1">
    <citation type="submission" date="2018-05" db="EMBL/GenBank/DDBJ databases">
        <authorList>
            <person name="Du Z."/>
            <person name="Wang X."/>
        </authorList>
    </citation>
    <scope>NUCLEOTIDE SEQUENCE [LARGE SCALE GENOMIC DNA]</scope>
    <source>
        <strain evidence="11">CQN31</strain>
    </source>
</reference>
<dbReference type="GO" id="GO:0055085">
    <property type="term" value="P:transmembrane transport"/>
    <property type="evidence" value="ECO:0007669"/>
    <property type="project" value="InterPro"/>
</dbReference>
<gene>
    <name evidence="10" type="ORF">DFH01_24775</name>
</gene>
<organism evidence="10 11">
    <name type="scientific">Falsiroseomonas bella</name>
    <dbReference type="NCBI Taxonomy" id="2184016"/>
    <lineage>
        <taxon>Bacteria</taxon>
        <taxon>Pseudomonadati</taxon>
        <taxon>Pseudomonadota</taxon>
        <taxon>Alphaproteobacteria</taxon>
        <taxon>Acetobacterales</taxon>
        <taxon>Roseomonadaceae</taxon>
        <taxon>Falsiroseomonas</taxon>
    </lineage>
</organism>
<dbReference type="Gene3D" id="1.10.3720.10">
    <property type="entry name" value="MetI-like"/>
    <property type="match status" value="2"/>
</dbReference>
<dbReference type="EMBL" id="QGNA01000006">
    <property type="protein sequence ID" value="PWS34735.1"/>
    <property type="molecule type" value="Genomic_DNA"/>
</dbReference>